<dbReference type="EMBL" id="BPLR01002976">
    <property type="protein sequence ID" value="GIX79818.1"/>
    <property type="molecule type" value="Genomic_DNA"/>
</dbReference>
<evidence type="ECO:0000313" key="2">
    <source>
        <dbReference type="EMBL" id="GIX79818.1"/>
    </source>
</evidence>
<organism evidence="2 3">
    <name type="scientific">Caerostris extrusa</name>
    <name type="common">Bark spider</name>
    <name type="synonym">Caerostris bankana</name>
    <dbReference type="NCBI Taxonomy" id="172846"/>
    <lineage>
        <taxon>Eukaryota</taxon>
        <taxon>Metazoa</taxon>
        <taxon>Ecdysozoa</taxon>
        <taxon>Arthropoda</taxon>
        <taxon>Chelicerata</taxon>
        <taxon>Arachnida</taxon>
        <taxon>Araneae</taxon>
        <taxon>Araneomorphae</taxon>
        <taxon>Entelegynae</taxon>
        <taxon>Araneoidea</taxon>
        <taxon>Araneidae</taxon>
        <taxon>Caerostris</taxon>
    </lineage>
</organism>
<feature type="region of interest" description="Disordered" evidence="1">
    <location>
        <begin position="108"/>
        <end position="161"/>
    </location>
</feature>
<feature type="compositionally biased region" description="Basic and acidic residues" evidence="1">
    <location>
        <begin position="108"/>
        <end position="124"/>
    </location>
</feature>
<evidence type="ECO:0000313" key="3">
    <source>
        <dbReference type="Proteomes" id="UP001054945"/>
    </source>
</evidence>
<dbReference type="Proteomes" id="UP001054945">
    <property type="component" value="Unassembled WGS sequence"/>
</dbReference>
<protein>
    <submittedName>
        <fullName evidence="2">Uncharacterized protein</fullName>
    </submittedName>
</protein>
<dbReference type="AlphaFoldDB" id="A0AAV4N780"/>
<feature type="compositionally biased region" description="Polar residues" evidence="1">
    <location>
        <begin position="144"/>
        <end position="153"/>
    </location>
</feature>
<comment type="caution">
    <text evidence="2">The sequence shown here is derived from an EMBL/GenBank/DDBJ whole genome shotgun (WGS) entry which is preliminary data.</text>
</comment>
<accession>A0AAV4N780</accession>
<sequence>MLCQSRTLTFCTEAFLQIPFSPSQTASVISTAVGIPVFYAETGLGTDWISTGKNPNHRAISTAVGIPSSMQKLDSEQIGFLPERNPMFPGLDELTHCTSVSCRPRDPGAKDIFRGRLPGVRDRSQPSARISWLRDGAPLDPDTSGHSVSSETTPLHHPLQARAPGLQPLLPQLHLRRLQQTRTVRPHDPSAAHSSDMNLASGTSLQCRTVSIHGSGSMGFHDSGTLSEQFQT</sequence>
<reference evidence="2 3" key="1">
    <citation type="submission" date="2021-06" db="EMBL/GenBank/DDBJ databases">
        <title>Caerostris extrusa draft genome.</title>
        <authorList>
            <person name="Kono N."/>
            <person name="Arakawa K."/>
        </authorList>
    </citation>
    <scope>NUCLEOTIDE SEQUENCE [LARGE SCALE GENOMIC DNA]</scope>
</reference>
<evidence type="ECO:0000256" key="1">
    <source>
        <dbReference type="SAM" id="MobiDB-lite"/>
    </source>
</evidence>
<feature type="region of interest" description="Disordered" evidence="1">
    <location>
        <begin position="181"/>
        <end position="200"/>
    </location>
</feature>
<keyword evidence="3" id="KW-1185">Reference proteome</keyword>
<gene>
    <name evidence="2" type="ORF">CEXT_177041</name>
</gene>
<proteinExistence type="predicted"/>
<name>A0AAV4N780_CAEEX</name>